<accession>A5UIG9</accession>
<evidence type="ECO:0000313" key="2">
    <source>
        <dbReference type="Proteomes" id="UP000001990"/>
    </source>
</evidence>
<name>A5UIG9_HAEIG</name>
<gene>
    <name evidence="1" type="ordered locus">CGSHiGG_08815</name>
</gene>
<dbReference type="Proteomes" id="UP000001990">
    <property type="component" value="Chromosome"/>
</dbReference>
<reference evidence="1 2" key="1">
    <citation type="journal article" date="2007" name="Genome Biol.">
        <title>Characterization and modeling of the Haemophilus influenzae core and supragenomes based on the complete genomic sequences of Rd and 12 clinical nontypeable strains.</title>
        <authorList>
            <person name="Hogg J.S."/>
            <person name="Hu F.Z."/>
            <person name="Janto B."/>
            <person name="Boissy R."/>
            <person name="Hayes J."/>
            <person name="Keefe R."/>
            <person name="Post J.C."/>
            <person name="Ehrlich G.D."/>
        </authorList>
    </citation>
    <scope>NUCLEOTIDE SEQUENCE [LARGE SCALE GENOMIC DNA]</scope>
    <source>
        <strain evidence="1 2">PittGG</strain>
    </source>
</reference>
<dbReference type="AlphaFoldDB" id="A5UIG9"/>
<evidence type="ECO:0000313" key="1">
    <source>
        <dbReference type="EMBL" id="ABR00575.1"/>
    </source>
</evidence>
<sequence>MFKIVCFLIELLVDTHKRGRLRHQREAFAFGGVFDGGNDMTAGAKI</sequence>
<protein>
    <submittedName>
        <fullName evidence="1">Uncharacterized protein</fullName>
    </submittedName>
</protein>
<dbReference type="HOGENOM" id="CLU_3184320_0_0_6"/>
<proteinExistence type="predicted"/>
<dbReference type="EMBL" id="CP000672">
    <property type="protein sequence ID" value="ABR00575.1"/>
    <property type="molecule type" value="Genomic_DNA"/>
</dbReference>
<organism evidence="1 2">
    <name type="scientific">Haemophilus influenzae (strain PittGG)</name>
    <dbReference type="NCBI Taxonomy" id="374931"/>
    <lineage>
        <taxon>Bacteria</taxon>
        <taxon>Pseudomonadati</taxon>
        <taxon>Pseudomonadota</taxon>
        <taxon>Gammaproteobacteria</taxon>
        <taxon>Pasteurellales</taxon>
        <taxon>Pasteurellaceae</taxon>
        <taxon>Haemophilus</taxon>
    </lineage>
</organism>
<dbReference type="KEGG" id="hiq:CGSHiGG_08815"/>